<dbReference type="InParanoid" id="B0WQ87"/>
<dbReference type="EnsemblMetazoa" id="CPIJ009209-RA">
    <property type="protein sequence ID" value="CPIJ009209-PA"/>
    <property type="gene ID" value="CPIJ009209"/>
</dbReference>
<feature type="compositionally biased region" description="Polar residues" evidence="2">
    <location>
        <begin position="74"/>
        <end position="125"/>
    </location>
</feature>
<dbReference type="KEGG" id="cqu:CpipJ_CPIJ009209"/>
<name>B0WQ87_CULQU</name>
<protein>
    <submittedName>
        <fullName evidence="3">Av71 muscle cell intermediate filament</fullName>
    </submittedName>
</protein>
<sequence>MAAGLAEWLSCPLCKRKIMGSIPICSNLPSDWSELGNLTASFNQSSSTTASKSCICIFAPTSMSVTFVVKVRSQESGVRSQKSGVRSQESGVRSQESGVRSQESGVRSQESGVRSQESGVRSQES</sequence>
<dbReference type="HOGENOM" id="CLU_1994830_0_0_1"/>
<feature type="region of interest" description="Disordered" evidence="2">
    <location>
        <begin position="73"/>
        <end position="125"/>
    </location>
</feature>
<dbReference type="EMBL" id="DS232037">
    <property type="protein sequence ID" value="EDS32750.1"/>
    <property type="molecule type" value="Genomic_DNA"/>
</dbReference>
<evidence type="ECO:0000256" key="1">
    <source>
        <dbReference type="ARBA" id="ARBA00008368"/>
    </source>
</evidence>
<evidence type="ECO:0000313" key="3">
    <source>
        <dbReference type="EMBL" id="EDS32750.1"/>
    </source>
</evidence>
<comment type="similarity">
    <text evidence="1">Belongs to the GOLGA6 family.</text>
</comment>
<gene>
    <name evidence="4" type="primary">6041648</name>
    <name evidence="3" type="ORF">CpipJ_CPIJ009209</name>
</gene>
<dbReference type="STRING" id="7176.B0WQ87"/>
<organism>
    <name type="scientific">Culex quinquefasciatus</name>
    <name type="common">Southern house mosquito</name>
    <name type="synonym">Culex pungens</name>
    <dbReference type="NCBI Taxonomy" id="7176"/>
    <lineage>
        <taxon>Eukaryota</taxon>
        <taxon>Metazoa</taxon>
        <taxon>Ecdysozoa</taxon>
        <taxon>Arthropoda</taxon>
        <taxon>Hexapoda</taxon>
        <taxon>Insecta</taxon>
        <taxon>Pterygota</taxon>
        <taxon>Neoptera</taxon>
        <taxon>Endopterygota</taxon>
        <taxon>Diptera</taxon>
        <taxon>Nematocera</taxon>
        <taxon>Culicoidea</taxon>
        <taxon>Culicidae</taxon>
        <taxon>Culicinae</taxon>
        <taxon>Culicini</taxon>
        <taxon>Culex</taxon>
        <taxon>Culex</taxon>
    </lineage>
</organism>
<reference evidence="4" key="2">
    <citation type="submission" date="2021-02" db="UniProtKB">
        <authorList>
            <consortium name="EnsemblMetazoa"/>
        </authorList>
    </citation>
    <scope>IDENTIFICATION</scope>
    <source>
        <strain evidence="4">JHB</strain>
    </source>
</reference>
<dbReference type="PANTHER" id="PTHR23143">
    <property type="entry name" value="TRICHOHYALIN-RELATED"/>
    <property type="match status" value="1"/>
</dbReference>
<evidence type="ECO:0000256" key="2">
    <source>
        <dbReference type="SAM" id="MobiDB-lite"/>
    </source>
</evidence>
<dbReference type="AlphaFoldDB" id="B0WQ87"/>
<dbReference type="InterPro" id="IPR026737">
    <property type="entry name" value="GOLGA6L"/>
</dbReference>
<evidence type="ECO:0000313" key="4">
    <source>
        <dbReference type="EnsemblMetazoa" id="CPIJ009209-PA"/>
    </source>
</evidence>
<proteinExistence type="inferred from homology"/>
<dbReference type="VEuPathDB" id="VectorBase:CPIJ009209"/>
<evidence type="ECO:0000313" key="5">
    <source>
        <dbReference type="Proteomes" id="UP000002320"/>
    </source>
</evidence>
<accession>B0WQ87</accession>
<dbReference type="Proteomes" id="UP000002320">
    <property type="component" value="Unassembled WGS sequence"/>
</dbReference>
<keyword evidence="5" id="KW-1185">Reference proteome</keyword>
<dbReference type="PANTHER" id="PTHR23143:SF23">
    <property type="entry name" value="ZINC FINGER PROTEIN 729-LIKE"/>
    <property type="match status" value="1"/>
</dbReference>
<reference evidence="3" key="1">
    <citation type="submission" date="2007-03" db="EMBL/GenBank/DDBJ databases">
        <title>Annotation of Culex pipiens quinquefasciatus.</title>
        <authorList>
            <consortium name="The Broad Institute Genome Sequencing Platform"/>
            <person name="Atkinson P.W."/>
            <person name="Hemingway J."/>
            <person name="Christensen B.M."/>
            <person name="Higgs S."/>
            <person name="Kodira C."/>
            <person name="Hannick L."/>
            <person name="Megy K."/>
            <person name="O'Leary S."/>
            <person name="Pearson M."/>
            <person name="Haas B.J."/>
            <person name="Mauceli E."/>
            <person name="Wortman J.R."/>
            <person name="Lee N.H."/>
            <person name="Guigo R."/>
            <person name="Stanke M."/>
            <person name="Alvarado L."/>
            <person name="Amedeo P."/>
            <person name="Antoine C.H."/>
            <person name="Arensburger P."/>
            <person name="Bidwell S.L."/>
            <person name="Crawford M."/>
            <person name="Camaro F."/>
            <person name="Devon K."/>
            <person name="Engels R."/>
            <person name="Hammond M."/>
            <person name="Howarth C."/>
            <person name="Koehrsen M."/>
            <person name="Lawson D."/>
            <person name="Montgomery P."/>
            <person name="Nene V."/>
            <person name="Nusbaum C."/>
            <person name="Puiu D."/>
            <person name="Romero-Severson J."/>
            <person name="Severson D.W."/>
            <person name="Shumway M."/>
            <person name="Sisk P."/>
            <person name="Stolte C."/>
            <person name="Zeng Q."/>
            <person name="Eisenstadt E."/>
            <person name="Fraser-Liggett C."/>
            <person name="Strausberg R."/>
            <person name="Galagan J."/>
            <person name="Birren B."/>
            <person name="Collins F.H."/>
        </authorList>
    </citation>
    <scope>NUCLEOTIDE SEQUENCE [LARGE SCALE GENOMIC DNA]</scope>
    <source>
        <strain evidence="3">JHB</strain>
    </source>
</reference>